<dbReference type="Proteomes" id="UP000013827">
    <property type="component" value="Unassembled WGS sequence"/>
</dbReference>
<feature type="signal peptide" evidence="1">
    <location>
        <begin position="1"/>
        <end position="18"/>
    </location>
</feature>
<organism evidence="2 3">
    <name type="scientific">Emiliania huxleyi (strain CCMP1516)</name>
    <dbReference type="NCBI Taxonomy" id="280463"/>
    <lineage>
        <taxon>Eukaryota</taxon>
        <taxon>Haptista</taxon>
        <taxon>Haptophyta</taxon>
        <taxon>Prymnesiophyceae</taxon>
        <taxon>Isochrysidales</taxon>
        <taxon>Noelaerhabdaceae</taxon>
        <taxon>Emiliania</taxon>
    </lineage>
</organism>
<feature type="chain" id="PRO_5044053518" description="GH18 domain-containing protein" evidence="1">
    <location>
        <begin position="19"/>
        <end position="359"/>
    </location>
</feature>
<sequence length="359" mass="38107">MSLRMLIPLLTFGALASAAPVERALADDSCTAKWPDSYCTGDDTCHGHPKTKCGGASPAPTPPSDPAGTLFLLFEALGEGISDWHALPDSSAFGKVGINVPNFLKGSYSIELWSQVESQVSTPTERWLNIYFGKDALPALAQCNFAANDTAHKACSAALADYIDAEYAGADLTGISFDDEVGDPRFIVAAMESYAADHGLLLGWSQTLKAMERESPRGLGSTKWDYSWGQAYTDDTTLLYAAKGCAASGDFWDLVAKSHPVANHWWSEHMVPMVCGGGNCQEPPASYRAGDECVDERLSPAALDALFAARAGFANAAVWYGAVAAETGGIDGNTCYLSAAKGDWKKGCVEDGIAYKKKA</sequence>
<reference evidence="3" key="1">
    <citation type="journal article" date="2013" name="Nature">
        <title>Pan genome of the phytoplankton Emiliania underpins its global distribution.</title>
        <authorList>
            <person name="Read B.A."/>
            <person name="Kegel J."/>
            <person name="Klute M.J."/>
            <person name="Kuo A."/>
            <person name="Lefebvre S.C."/>
            <person name="Maumus F."/>
            <person name="Mayer C."/>
            <person name="Miller J."/>
            <person name="Monier A."/>
            <person name="Salamov A."/>
            <person name="Young J."/>
            <person name="Aguilar M."/>
            <person name="Claverie J.M."/>
            <person name="Frickenhaus S."/>
            <person name="Gonzalez K."/>
            <person name="Herman E.K."/>
            <person name="Lin Y.C."/>
            <person name="Napier J."/>
            <person name="Ogata H."/>
            <person name="Sarno A.F."/>
            <person name="Shmutz J."/>
            <person name="Schroeder D."/>
            <person name="de Vargas C."/>
            <person name="Verret F."/>
            <person name="von Dassow P."/>
            <person name="Valentin K."/>
            <person name="Van de Peer Y."/>
            <person name="Wheeler G."/>
            <person name="Dacks J.B."/>
            <person name="Delwiche C.F."/>
            <person name="Dyhrman S.T."/>
            <person name="Glockner G."/>
            <person name="John U."/>
            <person name="Richards T."/>
            <person name="Worden A.Z."/>
            <person name="Zhang X."/>
            <person name="Grigoriev I.V."/>
            <person name="Allen A.E."/>
            <person name="Bidle K."/>
            <person name="Borodovsky M."/>
            <person name="Bowler C."/>
            <person name="Brownlee C."/>
            <person name="Cock J.M."/>
            <person name="Elias M."/>
            <person name="Gladyshev V.N."/>
            <person name="Groth M."/>
            <person name="Guda C."/>
            <person name="Hadaegh A."/>
            <person name="Iglesias-Rodriguez M.D."/>
            <person name="Jenkins J."/>
            <person name="Jones B.M."/>
            <person name="Lawson T."/>
            <person name="Leese F."/>
            <person name="Lindquist E."/>
            <person name="Lobanov A."/>
            <person name="Lomsadze A."/>
            <person name="Malik S.B."/>
            <person name="Marsh M.E."/>
            <person name="Mackinder L."/>
            <person name="Mock T."/>
            <person name="Mueller-Roeber B."/>
            <person name="Pagarete A."/>
            <person name="Parker M."/>
            <person name="Probert I."/>
            <person name="Quesneville H."/>
            <person name="Raines C."/>
            <person name="Rensing S.A."/>
            <person name="Riano-Pachon D.M."/>
            <person name="Richier S."/>
            <person name="Rokitta S."/>
            <person name="Shiraiwa Y."/>
            <person name="Soanes D.M."/>
            <person name="van der Giezen M."/>
            <person name="Wahlund T.M."/>
            <person name="Williams B."/>
            <person name="Wilson W."/>
            <person name="Wolfe G."/>
            <person name="Wurch L.L."/>
        </authorList>
    </citation>
    <scope>NUCLEOTIDE SEQUENCE</scope>
</reference>
<dbReference type="GeneID" id="17261608"/>
<proteinExistence type="predicted"/>
<keyword evidence="1" id="KW-0732">Signal</keyword>
<keyword evidence="3" id="KW-1185">Reference proteome</keyword>
<evidence type="ECO:0008006" key="4">
    <source>
        <dbReference type="Google" id="ProtNLM"/>
    </source>
</evidence>
<accession>A0A0D3IW26</accession>
<evidence type="ECO:0000313" key="3">
    <source>
        <dbReference type="Proteomes" id="UP000013827"/>
    </source>
</evidence>
<name>A0A0D3IW26_EMIH1</name>
<dbReference type="KEGG" id="ehx:EMIHUDRAFT_445589"/>
<dbReference type="GeneID" id="17261627"/>
<dbReference type="KEGG" id="ehx:EMIHUDRAFT_445582"/>
<dbReference type="EnsemblProtists" id="EOD15461">
    <property type="protein sequence ID" value="EOD15461"/>
    <property type="gene ID" value="EMIHUDRAFT_445589"/>
</dbReference>
<dbReference type="PaxDb" id="2903-EOD15461"/>
<dbReference type="RefSeq" id="XP_005767890.1">
    <property type="nucleotide sequence ID" value="XM_005767833.1"/>
</dbReference>
<dbReference type="HOGENOM" id="CLU_772595_0_0_1"/>
<reference evidence="2" key="2">
    <citation type="submission" date="2024-10" db="UniProtKB">
        <authorList>
            <consortium name="EnsemblProtists"/>
        </authorList>
    </citation>
    <scope>IDENTIFICATION</scope>
</reference>
<protein>
    <recommendedName>
        <fullName evidence="4">GH18 domain-containing protein</fullName>
    </recommendedName>
</protein>
<dbReference type="AlphaFoldDB" id="A0A0D3IW26"/>
<dbReference type="RefSeq" id="XP_005767901.1">
    <property type="nucleotide sequence ID" value="XM_005767844.1"/>
</dbReference>
<evidence type="ECO:0000256" key="1">
    <source>
        <dbReference type="SAM" id="SignalP"/>
    </source>
</evidence>
<dbReference type="EnsemblProtists" id="EOD15472">
    <property type="protein sequence ID" value="EOD15472"/>
    <property type="gene ID" value="EMIHUDRAFT_445582"/>
</dbReference>
<evidence type="ECO:0000313" key="2">
    <source>
        <dbReference type="EnsemblProtists" id="EOD15461"/>
    </source>
</evidence>